<evidence type="ECO:0000313" key="6">
    <source>
        <dbReference type="EMBL" id="KXJ85328.1"/>
    </source>
</evidence>
<keyword evidence="2" id="KW-0285">Flavoprotein</keyword>
<dbReference type="OrthoDB" id="2151789at2759"/>
<accession>A0A136IKN0</accession>
<dbReference type="PANTHER" id="PTHR42973">
    <property type="entry name" value="BINDING OXIDOREDUCTASE, PUTATIVE (AFU_ORTHOLOGUE AFUA_1G17690)-RELATED"/>
    <property type="match status" value="1"/>
</dbReference>
<evidence type="ECO:0000313" key="7">
    <source>
        <dbReference type="Proteomes" id="UP000070501"/>
    </source>
</evidence>
<sequence length="443" mass="47461">MPSEQCTELASEPTLQGKVYMPDTAEYDTRLGEYYSANAALAPSCMVLPMTTEDVSLVAATIHKNKRQFGMRTGGHSAFPGSNSVEGGVTVDFGDYMNVTTYSTGDETAVIQGGSTWGQAYATLDPFGVTVAGGRASVVGVGGFITGGGYSFHSSAVGFACDTVRNFEIVLANGTVVNANANENSDLWLLRREDVQVTNKLWAGFIAYQSAELPQVYQTYVDFVNNMDSDPDSQALLGMVANESPVIQHSALNSVFSDTINNIVPIFTGPTPLGLFSNWIVEMYSSDVRVITFIDEALARAAAKMRDAAPSSVFQVLLELQPVTPSIVCRGAANGGDILGLESVIADGHAVMFLIALTVDTAEHQDIILPLTLEFRDEMNAYANTSGLNKNGKYAPYAFAGQDPLAHYGAENIALMQAVSRRYDPTADFQILRRSGFKIPGLA</sequence>
<dbReference type="PANTHER" id="PTHR42973:SF53">
    <property type="entry name" value="FAD-BINDING PCMH-TYPE DOMAIN-CONTAINING PROTEIN-RELATED"/>
    <property type="match status" value="1"/>
</dbReference>
<feature type="domain" description="FAD-binding PCMH-type" evidence="5">
    <location>
        <begin position="39"/>
        <end position="211"/>
    </location>
</feature>
<dbReference type="Pfam" id="PF01565">
    <property type="entry name" value="FAD_binding_4"/>
    <property type="match status" value="1"/>
</dbReference>
<evidence type="ECO:0000256" key="1">
    <source>
        <dbReference type="ARBA" id="ARBA00005466"/>
    </source>
</evidence>
<dbReference type="GO" id="GO:0016491">
    <property type="term" value="F:oxidoreductase activity"/>
    <property type="evidence" value="ECO:0007669"/>
    <property type="project" value="UniProtKB-KW"/>
</dbReference>
<name>A0A136IKN0_9PEZI</name>
<dbReference type="Proteomes" id="UP000070501">
    <property type="component" value="Unassembled WGS sequence"/>
</dbReference>
<dbReference type="SUPFAM" id="SSF56176">
    <property type="entry name" value="FAD-binding/transporter-associated domain-like"/>
    <property type="match status" value="1"/>
</dbReference>
<dbReference type="InterPro" id="IPR016169">
    <property type="entry name" value="FAD-bd_PCMH_sub2"/>
</dbReference>
<dbReference type="InterPro" id="IPR006094">
    <property type="entry name" value="Oxid_FAD_bind_N"/>
</dbReference>
<dbReference type="PROSITE" id="PS51387">
    <property type="entry name" value="FAD_PCMH"/>
    <property type="match status" value="1"/>
</dbReference>
<evidence type="ECO:0000259" key="5">
    <source>
        <dbReference type="PROSITE" id="PS51387"/>
    </source>
</evidence>
<dbReference type="EMBL" id="KQ964285">
    <property type="protein sequence ID" value="KXJ85328.1"/>
    <property type="molecule type" value="Genomic_DNA"/>
</dbReference>
<dbReference type="STRING" id="196109.A0A136IKN0"/>
<proteinExistence type="inferred from homology"/>
<dbReference type="GO" id="GO:0071949">
    <property type="term" value="F:FAD binding"/>
    <property type="evidence" value="ECO:0007669"/>
    <property type="project" value="InterPro"/>
</dbReference>
<dbReference type="InterPro" id="IPR050416">
    <property type="entry name" value="FAD-linked_Oxidoreductase"/>
</dbReference>
<organism evidence="6 7">
    <name type="scientific">Microdochium bolleyi</name>
    <dbReference type="NCBI Taxonomy" id="196109"/>
    <lineage>
        <taxon>Eukaryota</taxon>
        <taxon>Fungi</taxon>
        <taxon>Dikarya</taxon>
        <taxon>Ascomycota</taxon>
        <taxon>Pezizomycotina</taxon>
        <taxon>Sordariomycetes</taxon>
        <taxon>Xylariomycetidae</taxon>
        <taxon>Xylariales</taxon>
        <taxon>Microdochiaceae</taxon>
        <taxon>Microdochium</taxon>
    </lineage>
</organism>
<dbReference type="Gene3D" id="3.30.465.10">
    <property type="match status" value="1"/>
</dbReference>
<dbReference type="InterPro" id="IPR036318">
    <property type="entry name" value="FAD-bd_PCMH-like_sf"/>
</dbReference>
<keyword evidence="7" id="KW-1185">Reference proteome</keyword>
<keyword evidence="4" id="KW-0560">Oxidoreductase</keyword>
<gene>
    <name evidence="6" type="ORF">Micbo1qcDRAFT_186683</name>
</gene>
<dbReference type="AlphaFoldDB" id="A0A136IKN0"/>
<dbReference type="InterPro" id="IPR016166">
    <property type="entry name" value="FAD-bd_PCMH"/>
</dbReference>
<keyword evidence="3" id="KW-0274">FAD</keyword>
<evidence type="ECO:0000256" key="4">
    <source>
        <dbReference type="ARBA" id="ARBA00023002"/>
    </source>
</evidence>
<dbReference type="InParanoid" id="A0A136IKN0"/>
<reference evidence="7" key="1">
    <citation type="submission" date="2016-02" db="EMBL/GenBank/DDBJ databases">
        <title>Draft genome sequence of Microdochium bolleyi, a fungal endophyte of beachgrass.</title>
        <authorList>
            <consortium name="DOE Joint Genome Institute"/>
            <person name="David A.S."/>
            <person name="May G."/>
            <person name="Haridas S."/>
            <person name="Lim J."/>
            <person name="Wang M."/>
            <person name="Labutti K."/>
            <person name="Lipzen A."/>
            <person name="Barry K."/>
            <person name="Grigoriev I.V."/>
        </authorList>
    </citation>
    <scope>NUCLEOTIDE SEQUENCE [LARGE SCALE GENOMIC DNA]</scope>
    <source>
        <strain evidence="7">J235TASD1</strain>
    </source>
</reference>
<protein>
    <recommendedName>
        <fullName evidence="5">FAD-binding PCMH-type domain-containing protein</fullName>
    </recommendedName>
</protein>
<evidence type="ECO:0000256" key="3">
    <source>
        <dbReference type="ARBA" id="ARBA00022827"/>
    </source>
</evidence>
<evidence type="ECO:0000256" key="2">
    <source>
        <dbReference type="ARBA" id="ARBA00022630"/>
    </source>
</evidence>
<comment type="similarity">
    <text evidence="1">Belongs to the oxygen-dependent FAD-linked oxidoreductase family.</text>
</comment>